<dbReference type="Pfam" id="PF03998">
    <property type="entry name" value="Utp11"/>
    <property type="match status" value="1"/>
</dbReference>
<evidence type="ECO:0000313" key="7">
    <source>
        <dbReference type="Proteomes" id="UP001208570"/>
    </source>
</evidence>
<evidence type="ECO:0000256" key="1">
    <source>
        <dbReference type="ARBA" id="ARBA00004604"/>
    </source>
</evidence>
<dbReference type="PANTHER" id="PTHR12838:SF0">
    <property type="entry name" value="U3 SMALL NUCLEOLAR RNA-ASSOCIATED PROTEIN 11-RELATED"/>
    <property type="match status" value="1"/>
</dbReference>
<comment type="caution">
    <text evidence="6">The sequence shown here is derived from an EMBL/GenBank/DDBJ whole genome shotgun (WGS) entry which is preliminary data.</text>
</comment>
<dbReference type="Proteomes" id="UP001208570">
    <property type="component" value="Unassembled WGS sequence"/>
</dbReference>
<evidence type="ECO:0000256" key="3">
    <source>
        <dbReference type="ARBA" id="ARBA00020121"/>
    </source>
</evidence>
<dbReference type="GO" id="GO:0006364">
    <property type="term" value="P:rRNA processing"/>
    <property type="evidence" value="ECO:0007669"/>
    <property type="project" value="UniProtKB-KW"/>
</dbReference>
<protein>
    <recommendedName>
        <fullName evidence="3">Probable U3 small nucleolar RNA-associated protein 11</fullName>
    </recommendedName>
</protein>
<evidence type="ECO:0000256" key="4">
    <source>
        <dbReference type="ARBA" id="ARBA00022552"/>
    </source>
</evidence>
<reference evidence="6" key="1">
    <citation type="journal article" date="2023" name="Mol. Biol. Evol.">
        <title>Third-Generation Sequencing Reveals the Adaptive Role of the Epigenome in Three Deep-Sea Polychaetes.</title>
        <authorList>
            <person name="Perez M."/>
            <person name="Aroh O."/>
            <person name="Sun Y."/>
            <person name="Lan Y."/>
            <person name="Juniper S.K."/>
            <person name="Young C.R."/>
            <person name="Angers B."/>
            <person name="Qian P.Y."/>
        </authorList>
    </citation>
    <scope>NUCLEOTIDE SEQUENCE</scope>
    <source>
        <strain evidence="6">P08H-3</strain>
    </source>
</reference>
<comment type="similarity">
    <text evidence="2">Belongs to the UTP11 family.</text>
</comment>
<evidence type="ECO:0000313" key="6">
    <source>
        <dbReference type="EMBL" id="KAK2153123.1"/>
    </source>
</evidence>
<name>A0AAD9JH76_9ANNE</name>
<dbReference type="EMBL" id="JAODUP010000306">
    <property type="protein sequence ID" value="KAK2153123.1"/>
    <property type="molecule type" value="Genomic_DNA"/>
</dbReference>
<dbReference type="PANTHER" id="PTHR12838">
    <property type="entry name" value="U3 SMALL NUCLEOLAR RNA-ASSOCIATED PROTEIN 11"/>
    <property type="match status" value="1"/>
</dbReference>
<dbReference type="InterPro" id="IPR007144">
    <property type="entry name" value="SSU_processome_Utp11"/>
</dbReference>
<keyword evidence="4" id="KW-0698">rRNA processing</keyword>
<keyword evidence="7" id="KW-1185">Reference proteome</keyword>
<accession>A0AAD9JH76</accession>
<comment type="subcellular location">
    <subcellularLocation>
        <location evidence="1">Nucleus</location>
        <location evidence="1">Nucleolus</location>
    </subcellularLocation>
</comment>
<keyword evidence="5" id="KW-0539">Nucleus</keyword>
<evidence type="ECO:0000256" key="5">
    <source>
        <dbReference type="ARBA" id="ARBA00023242"/>
    </source>
</evidence>
<dbReference type="AlphaFoldDB" id="A0AAD9JH76"/>
<gene>
    <name evidence="6" type="ORF">LSH36_306g03000</name>
</gene>
<dbReference type="GO" id="GO:0032040">
    <property type="term" value="C:small-subunit processome"/>
    <property type="evidence" value="ECO:0007669"/>
    <property type="project" value="InterPro"/>
</dbReference>
<organism evidence="6 7">
    <name type="scientific">Paralvinella palmiformis</name>
    <dbReference type="NCBI Taxonomy" id="53620"/>
    <lineage>
        <taxon>Eukaryota</taxon>
        <taxon>Metazoa</taxon>
        <taxon>Spiralia</taxon>
        <taxon>Lophotrochozoa</taxon>
        <taxon>Annelida</taxon>
        <taxon>Polychaeta</taxon>
        <taxon>Sedentaria</taxon>
        <taxon>Canalipalpata</taxon>
        <taxon>Terebellida</taxon>
        <taxon>Terebelliformia</taxon>
        <taxon>Alvinellidae</taxon>
        <taxon>Paralvinella</taxon>
    </lineage>
</organism>
<sequence>MSTRRPEVGWESGSFCRLECGTPAFSDGHVLSSRKHLGFLEKRKDYKERAEDYHKKQKRLKLLKRRAHDRNPDEFYFNMVNTKLVDGVHTQEEAPPQYTDDQLKLMASQDIRYVNYKLSTETKKVEKLRGSLHLIDVPDKPKNKRIIFCDSKKEGSNPSGIWKTEKHYFDDDPELLRIAIDMISDWQISGSCLFLRILIDECTKCGHLATAGHIDGTNSENRFSKNVPQLRIILFVLQFVLNPKHSMSPDIRVKIQRLLSTAVMWPEVDC</sequence>
<evidence type="ECO:0000256" key="2">
    <source>
        <dbReference type="ARBA" id="ARBA00008105"/>
    </source>
</evidence>
<proteinExistence type="inferred from homology"/>